<keyword evidence="1" id="KW-0812">Transmembrane</keyword>
<sequence>MSSTAALLIALIILLASLDQKNNLGLITKTKKQWYIARAGGIALALLSFVVFHLESLLPVLDTGEMAVVYVFGAYVFTLLDSIIGLPLFIYEGVMRSRRSGPAASELQQRAREIERELRSE</sequence>
<evidence type="ECO:0000313" key="3">
    <source>
        <dbReference type="Proteomes" id="UP000465846"/>
    </source>
</evidence>
<dbReference type="AlphaFoldDB" id="A0A6C0UNF2"/>
<gene>
    <name evidence="2" type="ORF">G3I44_18675</name>
</gene>
<proteinExistence type="predicted"/>
<dbReference type="EMBL" id="CP048739">
    <property type="protein sequence ID" value="QIB76113.1"/>
    <property type="molecule type" value="Genomic_DNA"/>
</dbReference>
<protein>
    <submittedName>
        <fullName evidence="2">Uncharacterized protein</fullName>
    </submittedName>
</protein>
<dbReference type="Proteomes" id="UP000465846">
    <property type="component" value="Chromosome"/>
</dbReference>
<keyword evidence="1" id="KW-1133">Transmembrane helix</keyword>
<evidence type="ECO:0000256" key="1">
    <source>
        <dbReference type="SAM" id="Phobius"/>
    </source>
</evidence>
<evidence type="ECO:0000313" key="2">
    <source>
        <dbReference type="EMBL" id="QIB76113.1"/>
    </source>
</evidence>
<keyword evidence="1" id="KW-0472">Membrane</keyword>
<accession>A0A6C0UNF2</accession>
<dbReference type="RefSeq" id="WP_163487807.1">
    <property type="nucleotide sequence ID" value="NZ_CP048739.1"/>
</dbReference>
<feature type="transmembrane region" description="Helical" evidence="1">
    <location>
        <begin position="35"/>
        <end position="54"/>
    </location>
</feature>
<dbReference type="GeneID" id="44081470"/>
<organism evidence="2 3">
    <name type="scientific">Halogeometricum borinquense</name>
    <dbReference type="NCBI Taxonomy" id="60847"/>
    <lineage>
        <taxon>Archaea</taxon>
        <taxon>Methanobacteriati</taxon>
        <taxon>Methanobacteriota</taxon>
        <taxon>Stenosarchaea group</taxon>
        <taxon>Halobacteria</taxon>
        <taxon>Halobacteriales</taxon>
        <taxon>Haloferacaceae</taxon>
        <taxon>Halogeometricum</taxon>
    </lineage>
</organism>
<name>A0A6C0UNF2_9EURY</name>
<feature type="transmembrane region" description="Helical" evidence="1">
    <location>
        <begin position="66"/>
        <end position="90"/>
    </location>
</feature>
<reference evidence="2 3" key="1">
    <citation type="submission" date="2020-02" db="EMBL/GenBank/DDBJ databases">
        <title>Whole genome sequence of Halogeometricum borinquense strain wsp4.</title>
        <authorList>
            <person name="Verma D.K."/>
            <person name="Gopal K."/>
            <person name="Prasad E.S."/>
        </authorList>
    </citation>
    <scope>NUCLEOTIDE SEQUENCE [LARGE SCALE GENOMIC DNA]</scope>
    <source>
        <strain evidence="3">wsp4</strain>
    </source>
</reference>